<accession>A0A811KBE6</accession>
<sequence length="317" mass="36675">MSTEKQIKLRQRESLIQSNLCYLKKRVAEIKDDFCEDDAVFNVACFIDFKITTDKETFYVSKCLLAQKSPVFRAMFREEAKEVQDGELKLSDDTDAVRAMLLYIYENKRVDDVELAMEVIQLAHRYEIELLKLQCELFLMENIALDYAEECLTLSRRLNLGHLALKCSEVFFFEFNGFDIDRFRESHQMKKEVNKEVVIGSQSVDNLRLEDLHLRGKEEFTLLISNESSGTMKYSCAVGINTLKRDELRGGEFSAPVIDIKHQRKIYKNNSFTFYVVFTPIAYAYMNKEKLMDMAQKSSAGESSTKTAVGGTFEKKD</sequence>
<reference evidence="3" key="1">
    <citation type="submission" date="2020-09" db="EMBL/GenBank/DDBJ databases">
        <authorList>
            <person name="Kikuchi T."/>
        </authorList>
    </citation>
    <scope>NUCLEOTIDE SEQUENCE</scope>
    <source>
        <strain evidence="3">SH1</strain>
    </source>
</reference>
<feature type="domain" description="BTB" evidence="2">
    <location>
        <begin position="47"/>
        <end position="108"/>
    </location>
</feature>
<dbReference type="Proteomes" id="UP000614601">
    <property type="component" value="Unassembled WGS sequence"/>
</dbReference>
<dbReference type="CDD" id="cd18186">
    <property type="entry name" value="BTB_POZ_ZBTB_KLHL-like"/>
    <property type="match status" value="1"/>
</dbReference>
<dbReference type="AlphaFoldDB" id="A0A811KBE6"/>
<protein>
    <recommendedName>
        <fullName evidence="2">BTB domain-containing protein</fullName>
    </recommendedName>
</protein>
<dbReference type="Gene3D" id="3.30.710.10">
    <property type="entry name" value="Potassium Channel Kv1.1, Chain A"/>
    <property type="match status" value="1"/>
</dbReference>
<dbReference type="Pfam" id="PF00651">
    <property type="entry name" value="BTB"/>
    <property type="match status" value="1"/>
</dbReference>
<dbReference type="EMBL" id="CAJFCW020000002">
    <property type="protein sequence ID" value="CAG9096624.1"/>
    <property type="molecule type" value="Genomic_DNA"/>
</dbReference>
<dbReference type="OrthoDB" id="6359816at2759"/>
<keyword evidence="4" id="KW-1185">Reference proteome</keyword>
<evidence type="ECO:0000313" key="4">
    <source>
        <dbReference type="Proteomes" id="UP000614601"/>
    </source>
</evidence>
<dbReference type="InterPro" id="IPR011333">
    <property type="entry name" value="SKP1/BTB/POZ_sf"/>
</dbReference>
<dbReference type="PANTHER" id="PTHR24413">
    <property type="entry name" value="SPECKLE-TYPE POZ PROTEIN"/>
    <property type="match status" value="1"/>
</dbReference>
<dbReference type="InterPro" id="IPR000210">
    <property type="entry name" value="BTB/POZ_dom"/>
</dbReference>
<feature type="compositionally biased region" description="Polar residues" evidence="1">
    <location>
        <begin position="296"/>
        <end position="307"/>
    </location>
</feature>
<evidence type="ECO:0000313" key="3">
    <source>
        <dbReference type="EMBL" id="CAD5212556.1"/>
    </source>
</evidence>
<dbReference type="EMBL" id="CAJFDH010000002">
    <property type="protein sequence ID" value="CAD5212556.1"/>
    <property type="molecule type" value="Genomic_DNA"/>
</dbReference>
<name>A0A811KBE6_9BILA</name>
<gene>
    <name evidence="3" type="ORF">BOKJ2_LOCUS4357</name>
</gene>
<dbReference type="SUPFAM" id="SSF54695">
    <property type="entry name" value="POZ domain"/>
    <property type="match status" value="1"/>
</dbReference>
<evidence type="ECO:0000259" key="2">
    <source>
        <dbReference type="PROSITE" id="PS50097"/>
    </source>
</evidence>
<dbReference type="PROSITE" id="PS50097">
    <property type="entry name" value="BTB"/>
    <property type="match status" value="1"/>
</dbReference>
<evidence type="ECO:0000256" key="1">
    <source>
        <dbReference type="SAM" id="MobiDB-lite"/>
    </source>
</evidence>
<feature type="region of interest" description="Disordered" evidence="1">
    <location>
        <begin position="296"/>
        <end position="317"/>
    </location>
</feature>
<proteinExistence type="predicted"/>
<dbReference type="SMART" id="SM00225">
    <property type="entry name" value="BTB"/>
    <property type="match status" value="1"/>
</dbReference>
<dbReference type="Proteomes" id="UP000783686">
    <property type="component" value="Unassembled WGS sequence"/>
</dbReference>
<organism evidence="3 4">
    <name type="scientific">Bursaphelenchus okinawaensis</name>
    <dbReference type="NCBI Taxonomy" id="465554"/>
    <lineage>
        <taxon>Eukaryota</taxon>
        <taxon>Metazoa</taxon>
        <taxon>Ecdysozoa</taxon>
        <taxon>Nematoda</taxon>
        <taxon>Chromadorea</taxon>
        <taxon>Rhabditida</taxon>
        <taxon>Tylenchina</taxon>
        <taxon>Tylenchomorpha</taxon>
        <taxon>Aphelenchoidea</taxon>
        <taxon>Aphelenchoididae</taxon>
        <taxon>Bursaphelenchus</taxon>
    </lineage>
</organism>
<comment type="caution">
    <text evidence="3">The sequence shown here is derived from an EMBL/GenBank/DDBJ whole genome shotgun (WGS) entry which is preliminary data.</text>
</comment>